<keyword evidence="12" id="KW-0325">Glycoprotein</keyword>
<evidence type="ECO:0000256" key="6">
    <source>
        <dbReference type="ARBA" id="ARBA00022989"/>
    </source>
</evidence>
<dbReference type="SMART" id="SM00338">
    <property type="entry name" value="BRLZ"/>
    <property type="match status" value="1"/>
</dbReference>
<protein>
    <recommendedName>
        <fullName evidence="16">BZIP domain-containing protein</fullName>
    </recommendedName>
</protein>
<evidence type="ECO:0000259" key="16">
    <source>
        <dbReference type="PROSITE" id="PS50217"/>
    </source>
</evidence>
<evidence type="ECO:0000256" key="9">
    <source>
        <dbReference type="ARBA" id="ARBA00023136"/>
    </source>
</evidence>
<keyword evidence="13" id="KW-0539">Nucleus</keyword>
<dbReference type="PANTHER" id="PTHR45996:SF3">
    <property type="entry name" value="CREB-H TRANSCRIPTION FACTOR HOMOLOG LET-607"/>
    <property type="match status" value="1"/>
</dbReference>
<keyword evidence="11" id="KW-0804">Transcription</keyword>
<keyword evidence="7" id="KW-0805">Transcription regulation</keyword>
<keyword evidence="8" id="KW-0238">DNA-binding</keyword>
<dbReference type="SUPFAM" id="SSF57959">
    <property type="entry name" value="Leucine zipper domain"/>
    <property type="match status" value="1"/>
</dbReference>
<dbReference type="FunFam" id="1.20.5.170:FF:000042">
    <property type="entry name" value="Cyclic AMP-responsive element-binding protein 3-like protein 3"/>
    <property type="match status" value="1"/>
</dbReference>
<evidence type="ECO:0000256" key="2">
    <source>
        <dbReference type="ARBA" id="ARBA00009050"/>
    </source>
</evidence>
<evidence type="ECO:0000256" key="12">
    <source>
        <dbReference type="ARBA" id="ARBA00023180"/>
    </source>
</evidence>
<keyword evidence="5" id="KW-0735">Signal-anchor</keyword>
<dbReference type="InterPro" id="IPR051381">
    <property type="entry name" value="CREB_ATF_subfamily"/>
</dbReference>
<dbReference type="Pfam" id="PF00170">
    <property type="entry name" value="bZIP_1"/>
    <property type="match status" value="1"/>
</dbReference>
<dbReference type="Gene3D" id="1.20.5.170">
    <property type="match status" value="1"/>
</dbReference>
<feature type="coiled-coil region" evidence="14">
    <location>
        <begin position="401"/>
        <end position="442"/>
    </location>
</feature>
<keyword evidence="18" id="KW-1185">Reference proteome</keyword>
<keyword evidence="3" id="KW-0812">Transmembrane</keyword>
<evidence type="ECO:0000256" key="10">
    <source>
        <dbReference type="ARBA" id="ARBA00023159"/>
    </source>
</evidence>
<keyword evidence="14" id="KW-0175">Coiled coil</keyword>
<dbReference type="GO" id="GO:0005789">
    <property type="term" value="C:endoplasmic reticulum membrane"/>
    <property type="evidence" value="ECO:0007669"/>
    <property type="project" value="UniProtKB-SubCell"/>
</dbReference>
<proteinExistence type="inferred from homology"/>
<keyword evidence="9" id="KW-0472">Membrane</keyword>
<dbReference type="OrthoDB" id="674948at2759"/>
<evidence type="ECO:0000256" key="14">
    <source>
        <dbReference type="SAM" id="Coils"/>
    </source>
</evidence>
<comment type="similarity">
    <text evidence="2">Belongs to the bZIP family. ATF subfamily.</text>
</comment>
<dbReference type="PROSITE" id="PS50217">
    <property type="entry name" value="BZIP"/>
    <property type="match status" value="1"/>
</dbReference>
<comment type="caution">
    <text evidence="17">The sequence shown here is derived from an EMBL/GenBank/DDBJ whole genome shotgun (WGS) entry which is preliminary data.</text>
</comment>
<sequence>MTLVNEDMDKMWEYLSKNDQEVNVGEYNKMDSIAHNMSDSWQTTSDDFLENIFSLEQGSLDFLEHSIPDFNLCPNEPEINGLSSSSSDSGVSSDQTEFDFEQQLSPYLIQNSCDEEVNGPKPMSPGQNVIINDGSTSPGRDVIINDNSSSTDFDILDFEQNVVPSFINTFPVKPERKRRSSSSSQVTVQAKVQRPAIKIPATSVQKPQLVVKAQPQKPMKVANIQVINPQTKVYSKPVESVAPQRRVIRVAPMAGNPRSILLPVTIKDMKDLKSIKIINAADLKNASNIKIAAANLLSQSKRHEESRSDYEYDSNMNCDDSGSDHSDDDSDQKDQIHDGRNGYPRLVLTSEERRLLAKEGITLPTSYPLTKHEERELKRIRRKIRNKISAQDSRKRKKEYVDGLEDRVKQCTADNQTLMKRIKLLQSQNQTLTQQLKRLQSVLTGVTPSSGKAQPATCLLVLLLSVALVALPSMREEPVRRNERASTTPAAVTRALLSATNKMILDEAVIDDGEFNMDELITFNRAHSDHDYQVVKQTETKLPGGYIDLPIDEDWPPNKKRMKTEFDYGDGKDYIAPIIRQENYETPKALPKYEEFDNTLTNTLLSTGRKIGELLNAFSLIPVKNEDILVEEVDFDSRNNTEVNSFVVNGTNAI</sequence>
<evidence type="ECO:0000256" key="13">
    <source>
        <dbReference type="ARBA" id="ARBA00023242"/>
    </source>
</evidence>
<dbReference type="Proteomes" id="UP000663880">
    <property type="component" value="Unassembled WGS sequence"/>
</dbReference>
<evidence type="ECO:0000313" key="18">
    <source>
        <dbReference type="Proteomes" id="UP000663880"/>
    </source>
</evidence>
<feature type="compositionally biased region" description="Basic and acidic residues" evidence="15">
    <location>
        <begin position="301"/>
        <end position="310"/>
    </location>
</feature>
<evidence type="ECO:0000313" key="17">
    <source>
        <dbReference type="EMBL" id="CAF4826458.1"/>
    </source>
</evidence>
<accession>A0A821QJY5</accession>
<organism evidence="17 18">
    <name type="scientific">Pieris macdunnoughi</name>
    <dbReference type="NCBI Taxonomy" id="345717"/>
    <lineage>
        <taxon>Eukaryota</taxon>
        <taxon>Metazoa</taxon>
        <taxon>Ecdysozoa</taxon>
        <taxon>Arthropoda</taxon>
        <taxon>Hexapoda</taxon>
        <taxon>Insecta</taxon>
        <taxon>Pterygota</taxon>
        <taxon>Neoptera</taxon>
        <taxon>Endopterygota</taxon>
        <taxon>Lepidoptera</taxon>
        <taxon>Glossata</taxon>
        <taxon>Ditrysia</taxon>
        <taxon>Papilionoidea</taxon>
        <taxon>Pieridae</taxon>
        <taxon>Pierinae</taxon>
        <taxon>Pieris</taxon>
    </lineage>
</organism>
<name>A0A821QJY5_9NEOP</name>
<evidence type="ECO:0000256" key="11">
    <source>
        <dbReference type="ARBA" id="ARBA00023163"/>
    </source>
</evidence>
<dbReference type="GO" id="GO:0000981">
    <property type="term" value="F:DNA-binding transcription factor activity, RNA polymerase II-specific"/>
    <property type="evidence" value="ECO:0007669"/>
    <property type="project" value="TreeGrafter"/>
</dbReference>
<keyword evidence="6" id="KW-1133">Transmembrane helix</keyword>
<evidence type="ECO:0000256" key="4">
    <source>
        <dbReference type="ARBA" id="ARBA00022824"/>
    </source>
</evidence>
<dbReference type="PANTHER" id="PTHR45996">
    <property type="entry name" value="AGAP001464-PB"/>
    <property type="match status" value="1"/>
</dbReference>
<evidence type="ECO:0000256" key="8">
    <source>
        <dbReference type="ARBA" id="ARBA00023125"/>
    </source>
</evidence>
<dbReference type="EMBL" id="CAJOBZ010000009">
    <property type="protein sequence ID" value="CAF4826458.1"/>
    <property type="molecule type" value="Genomic_DNA"/>
</dbReference>
<dbReference type="AlphaFoldDB" id="A0A821QJY5"/>
<feature type="region of interest" description="Disordered" evidence="15">
    <location>
        <begin position="300"/>
        <end position="344"/>
    </location>
</feature>
<keyword evidence="10" id="KW-0010">Activator</keyword>
<evidence type="ECO:0000256" key="1">
    <source>
        <dbReference type="ARBA" id="ARBA00004648"/>
    </source>
</evidence>
<dbReference type="GO" id="GO:0005634">
    <property type="term" value="C:nucleus"/>
    <property type="evidence" value="ECO:0007669"/>
    <property type="project" value="UniProtKB-ARBA"/>
</dbReference>
<feature type="compositionally biased region" description="Low complexity" evidence="15">
    <location>
        <begin position="83"/>
        <end position="94"/>
    </location>
</feature>
<reference evidence="17" key="1">
    <citation type="submission" date="2021-02" db="EMBL/GenBank/DDBJ databases">
        <authorList>
            <person name="Steward A R."/>
        </authorList>
    </citation>
    <scope>NUCLEOTIDE SEQUENCE</scope>
</reference>
<dbReference type="GO" id="GO:0000978">
    <property type="term" value="F:RNA polymerase II cis-regulatory region sequence-specific DNA binding"/>
    <property type="evidence" value="ECO:0007669"/>
    <property type="project" value="TreeGrafter"/>
</dbReference>
<dbReference type="InterPro" id="IPR046347">
    <property type="entry name" value="bZIP_sf"/>
</dbReference>
<feature type="domain" description="BZIP" evidence="16">
    <location>
        <begin position="376"/>
        <end position="439"/>
    </location>
</feature>
<evidence type="ECO:0000256" key="3">
    <source>
        <dbReference type="ARBA" id="ARBA00022692"/>
    </source>
</evidence>
<dbReference type="InterPro" id="IPR004827">
    <property type="entry name" value="bZIP"/>
</dbReference>
<dbReference type="CDD" id="cd14689">
    <property type="entry name" value="bZIP_CREB3"/>
    <property type="match status" value="1"/>
</dbReference>
<gene>
    <name evidence="17" type="ORF">PMACD_LOCUS4941</name>
</gene>
<evidence type="ECO:0000256" key="15">
    <source>
        <dbReference type="SAM" id="MobiDB-lite"/>
    </source>
</evidence>
<feature type="region of interest" description="Disordered" evidence="15">
    <location>
        <begin position="76"/>
        <end position="96"/>
    </location>
</feature>
<keyword evidence="4" id="KW-0256">Endoplasmic reticulum</keyword>
<evidence type="ECO:0000256" key="5">
    <source>
        <dbReference type="ARBA" id="ARBA00022968"/>
    </source>
</evidence>
<comment type="subcellular location">
    <subcellularLocation>
        <location evidence="1">Endoplasmic reticulum membrane</location>
        <topology evidence="1">Single-pass type II membrane protein</topology>
    </subcellularLocation>
</comment>
<evidence type="ECO:0000256" key="7">
    <source>
        <dbReference type="ARBA" id="ARBA00023015"/>
    </source>
</evidence>